<reference evidence="1 2" key="1">
    <citation type="journal article" date="2014" name="Genome Announc.">
        <title>Complete Genome Sequence of Cronobacter sakazakii Strain CMCC 45402.</title>
        <authorList>
            <person name="Zhao Z."/>
            <person name="Wang L."/>
            <person name="Wang B."/>
            <person name="Liang H."/>
            <person name="Ye Q."/>
            <person name="Zeng M."/>
        </authorList>
    </citation>
    <scope>NUCLEOTIDE SEQUENCE [LARGE SCALE GENOMIC DNA]</scope>
    <source>
        <strain evidence="2">45402</strain>
    </source>
</reference>
<name>V5TV75_9ENTR</name>
<dbReference type="Proteomes" id="UP000018545">
    <property type="component" value="Chromosome"/>
</dbReference>
<dbReference type="EMBL" id="CP006731">
    <property type="protein sequence ID" value="AHB69043.1"/>
    <property type="molecule type" value="Genomic_DNA"/>
</dbReference>
<dbReference type="PATRIC" id="fig|1401659.3.peg.678"/>
<evidence type="ECO:0000313" key="1">
    <source>
        <dbReference type="EMBL" id="AHB69043.1"/>
    </source>
</evidence>
<organism evidence="1 2">
    <name type="scientific">Cronobacter malonaticus</name>
    <dbReference type="NCBI Taxonomy" id="413503"/>
    <lineage>
        <taxon>Bacteria</taxon>
        <taxon>Pseudomonadati</taxon>
        <taxon>Pseudomonadota</taxon>
        <taxon>Gammaproteobacteria</taxon>
        <taxon>Enterobacterales</taxon>
        <taxon>Enterobacteriaceae</taxon>
        <taxon>Cronobacter</taxon>
    </lineage>
</organism>
<dbReference type="HOGENOM" id="CLU_3097914_0_0_6"/>
<dbReference type="AlphaFoldDB" id="V5TV75"/>
<sequence length="51" mass="5952">MVLFASEIKFRRVNHYSWSNDSPARLIDAFFSWAHTDFSVKQIKRFAESGG</sequence>
<protein>
    <submittedName>
        <fullName evidence="1">Uncharacterized protein</fullName>
    </submittedName>
</protein>
<evidence type="ECO:0000313" key="2">
    <source>
        <dbReference type="Proteomes" id="UP000018545"/>
    </source>
</evidence>
<accession>V5TV75</accession>
<dbReference type="KEGG" id="csi:P262_00961"/>
<proteinExistence type="predicted"/>
<gene>
    <name evidence="1" type="ORF">P262_00961</name>
</gene>